<dbReference type="GO" id="GO:0004553">
    <property type="term" value="F:hydrolase activity, hydrolyzing O-glycosyl compounds"/>
    <property type="evidence" value="ECO:0007669"/>
    <property type="project" value="InterPro"/>
</dbReference>
<dbReference type="CDD" id="cd00413">
    <property type="entry name" value="Glyco_hydrolase_16"/>
    <property type="match status" value="1"/>
</dbReference>
<evidence type="ECO:0000259" key="2">
    <source>
        <dbReference type="PROSITE" id="PS51762"/>
    </source>
</evidence>
<keyword evidence="1" id="KW-0732">Signal</keyword>
<dbReference type="Gene3D" id="2.60.120.200">
    <property type="match status" value="1"/>
</dbReference>
<dbReference type="Proteomes" id="UP000571817">
    <property type="component" value="Unassembled WGS sequence"/>
</dbReference>
<dbReference type="InterPro" id="IPR013320">
    <property type="entry name" value="ConA-like_dom_sf"/>
</dbReference>
<organism evidence="3 4">
    <name type="scientific">Allobranchiibius huperziae</name>
    <dbReference type="NCBI Taxonomy" id="1874116"/>
    <lineage>
        <taxon>Bacteria</taxon>
        <taxon>Bacillati</taxon>
        <taxon>Actinomycetota</taxon>
        <taxon>Actinomycetes</taxon>
        <taxon>Micrococcales</taxon>
        <taxon>Dermacoccaceae</taxon>
        <taxon>Allobranchiibius</taxon>
    </lineage>
</organism>
<name>A0A853DES6_9MICO</name>
<dbReference type="InterPro" id="IPR000757">
    <property type="entry name" value="Beta-glucanase-like"/>
</dbReference>
<dbReference type="AlphaFoldDB" id="A0A853DES6"/>
<feature type="domain" description="GH16" evidence="2">
    <location>
        <begin position="49"/>
        <end position="273"/>
    </location>
</feature>
<dbReference type="SUPFAM" id="SSF49899">
    <property type="entry name" value="Concanavalin A-like lectins/glucanases"/>
    <property type="match status" value="1"/>
</dbReference>
<dbReference type="RefSeq" id="WP_179480433.1">
    <property type="nucleotide sequence ID" value="NZ_JACCFW010000001.1"/>
</dbReference>
<evidence type="ECO:0000256" key="1">
    <source>
        <dbReference type="SAM" id="SignalP"/>
    </source>
</evidence>
<feature type="chain" id="PRO_5032779573" description="GH16 domain-containing protein" evidence="1">
    <location>
        <begin position="26"/>
        <end position="273"/>
    </location>
</feature>
<gene>
    <name evidence="3" type="ORF">HNR15_001466</name>
</gene>
<protein>
    <recommendedName>
        <fullName evidence="2">GH16 domain-containing protein</fullName>
    </recommendedName>
</protein>
<accession>A0A853DES6</accession>
<dbReference type="Pfam" id="PF00722">
    <property type="entry name" value="Glyco_hydro_16"/>
    <property type="match status" value="1"/>
</dbReference>
<comment type="caution">
    <text evidence="3">The sequence shown here is derived from an EMBL/GenBank/DDBJ whole genome shotgun (WGS) entry which is preliminary data.</text>
</comment>
<dbReference type="EMBL" id="JACCFW010000001">
    <property type="protein sequence ID" value="NYJ74503.1"/>
    <property type="molecule type" value="Genomic_DNA"/>
</dbReference>
<reference evidence="3 4" key="1">
    <citation type="submission" date="2020-07" db="EMBL/GenBank/DDBJ databases">
        <title>Sequencing the genomes of 1000 actinobacteria strains.</title>
        <authorList>
            <person name="Klenk H.-P."/>
        </authorList>
    </citation>
    <scope>NUCLEOTIDE SEQUENCE [LARGE SCALE GENOMIC DNA]</scope>
    <source>
        <strain evidence="3 4">DSM 29531</strain>
    </source>
</reference>
<sequence length="273" mass="29704">MRRIRAAWALAAVVLPMAIIPQSRATTPVSPVNHYQKQVANLFFNRGDVPSGNLWVPTSDAGQLPAANPYRGRLTTYPTGWGSPAAGFYHPETALSVSGGVLSITGKAVNGVVWGGNVEPVATDDPLGARTYGRVVYRMRATGASGFGFAALQWPSDDSGQFEFDHEGAMLPGTVDNGNYHYAYHDGSIGWRAAGGQQLSNWHTYQNDWWPGGMAFYIDGTQVFTTVGSGFPYPTIPMRWLVQLQRMWGNPPLVANSTATIQLAYVKEWAYNS</sequence>
<evidence type="ECO:0000313" key="4">
    <source>
        <dbReference type="Proteomes" id="UP000571817"/>
    </source>
</evidence>
<dbReference type="PROSITE" id="PS51762">
    <property type="entry name" value="GH16_2"/>
    <property type="match status" value="1"/>
</dbReference>
<proteinExistence type="predicted"/>
<dbReference type="GO" id="GO:0005975">
    <property type="term" value="P:carbohydrate metabolic process"/>
    <property type="evidence" value="ECO:0007669"/>
    <property type="project" value="InterPro"/>
</dbReference>
<keyword evidence="4" id="KW-1185">Reference proteome</keyword>
<evidence type="ECO:0000313" key="3">
    <source>
        <dbReference type="EMBL" id="NYJ74503.1"/>
    </source>
</evidence>
<feature type="signal peptide" evidence="1">
    <location>
        <begin position="1"/>
        <end position="25"/>
    </location>
</feature>